<dbReference type="Pfam" id="PF05508">
    <property type="entry name" value="Ran-binding"/>
    <property type="match status" value="1"/>
</dbReference>
<dbReference type="PANTHER" id="PTHR31010:SF2">
    <property type="entry name" value="RAN-SPECIFIC GTPASE-ACTIVATING PROTEIN 30"/>
    <property type="match status" value="1"/>
</dbReference>
<evidence type="ECO:0000256" key="1">
    <source>
        <dbReference type="SAM" id="MobiDB-lite"/>
    </source>
</evidence>
<proteinExistence type="predicted"/>
<evidence type="ECO:0000313" key="3">
    <source>
        <dbReference type="Proteomes" id="UP001378960"/>
    </source>
</evidence>
<dbReference type="PANTHER" id="PTHR31010">
    <property type="entry name" value="RAN-SPECIFIC GTPASE-ACTIVATING PROTEIN 30-RELATED"/>
    <property type="match status" value="1"/>
</dbReference>
<accession>A0AAV5R3L0</accession>
<protein>
    <submittedName>
        <fullName evidence="2">Yrb30 protein</fullName>
    </submittedName>
</protein>
<name>A0AAV5R3L0_PICKL</name>
<dbReference type="GO" id="GO:0005634">
    <property type="term" value="C:nucleus"/>
    <property type="evidence" value="ECO:0007669"/>
    <property type="project" value="TreeGrafter"/>
</dbReference>
<sequence length="435" mass="49801">MDQLLSKAGSTLVTFAVRSGVQVASTYVIKSVSTLVENVPEHQKRRLESKQNQLKYKIETVTCTIDMIYLMAARGNSNLESTLQLCNYLKDDINEFSSDIDIINSKANEKTLYIDTIRIIETKIDGLLKKIDNLIPLLNMVLMTHSMSSGSHFQDYVSPGRLLKATTMVIESNEKFISVKENQYIKVGPEFSLTFYDVFYNHSSELNNGNPITWREKYARCKFQIYRKPDKEMTYSYDLKIIEDFNDDRYHDDGEEKGENTFNIQLVSKLFFSASGKLLKLEDRATPVLVFKMRKNLQMLEGDQVVDDDSMYHWIAFGDYEESVSSSDSEEDEGEEKDNGDSSDDDSYADAKSADLIEKIEVKAKEPAKHKPLKPSPLSLLEYLIRLCTLQANDQVSLLDSTDERLRLYLSDENYSNSVSLKLKSLTSKMEEMKL</sequence>
<dbReference type="GO" id="GO:0005737">
    <property type="term" value="C:cytoplasm"/>
    <property type="evidence" value="ECO:0007669"/>
    <property type="project" value="TreeGrafter"/>
</dbReference>
<reference evidence="2 3" key="1">
    <citation type="journal article" date="2023" name="Elife">
        <title>Identification of key yeast species and microbe-microbe interactions impacting larval growth of Drosophila in the wild.</title>
        <authorList>
            <person name="Mure A."/>
            <person name="Sugiura Y."/>
            <person name="Maeda R."/>
            <person name="Honda K."/>
            <person name="Sakurai N."/>
            <person name="Takahashi Y."/>
            <person name="Watada M."/>
            <person name="Katoh T."/>
            <person name="Gotoh A."/>
            <person name="Gotoh Y."/>
            <person name="Taniguchi I."/>
            <person name="Nakamura K."/>
            <person name="Hayashi T."/>
            <person name="Katayama T."/>
            <person name="Uemura T."/>
            <person name="Hattori Y."/>
        </authorList>
    </citation>
    <scope>NUCLEOTIDE SEQUENCE [LARGE SCALE GENOMIC DNA]</scope>
    <source>
        <strain evidence="2 3">PK-24</strain>
    </source>
</reference>
<keyword evidence="3" id="KW-1185">Reference proteome</keyword>
<organism evidence="2 3">
    <name type="scientific">Pichia kluyveri</name>
    <name type="common">Yeast</name>
    <dbReference type="NCBI Taxonomy" id="36015"/>
    <lineage>
        <taxon>Eukaryota</taxon>
        <taxon>Fungi</taxon>
        <taxon>Dikarya</taxon>
        <taxon>Ascomycota</taxon>
        <taxon>Saccharomycotina</taxon>
        <taxon>Pichiomycetes</taxon>
        <taxon>Pichiales</taxon>
        <taxon>Pichiaceae</taxon>
        <taxon>Pichia</taxon>
    </lineage>
</organism>
<dbReference type="Proteomes" id="UP001378960">
    <property type="component" value="Unassembled WGS sequence"/>
</dbReference>
<dbReference type="InterPro" id="IPR008812">
    <property type="entry name" value="Ran_GTP-bd-rel"/>
</dbReference>
<feature type="region of interest" description="Disordered" evidence="1">
    <location>
        <begin position="322"/>
        <end position="348"/>
    </location>
</feature>
<feature type="compositionally biased region" description="Acidic residues" evidence="1">
    <location>
        <begin position="328"/>
        <end position="348"/>
    </location>
</feature>
<dbReference type="GO" id="GO:0030695">
    <property type="term" value="F:GTPase regulator activity"/>
    <property type="evidence" value="ECO:0007669"/>
    <property type="project" value="TreeGrafter"/>
</dbReference>
<comment type="caution">
    <text evidence="2">The sequence shown here is derived from an EMBL/GenBank/DDBJ whole genome shotgun (WGS) entry which is preliminary data.</text>
</comment>
<evidence type="ECO:0000313" key="2">
    <source>
        <dbReference type="EMBL" id="GMM45860.1"/>
    </source>
</evidence>
<dbReference type="EMBL" id="BTGB01000003">
    <property type="protein sequence ID" value="GMM45860.1"/>
    <property type="molecule type" value="Genomic_DNA"/>
</dbReference>
<dbReference type="AlphaFoldDB" id="A0AAV5R3L0"/>
<gene>
    <name evidence="2" type="ORF">DAPK24_024350</name>
</gene>